<reference evidence="1" key="1">
    <citation type="journal article" date="2013" name="J. Plant Res.">
        <title>Effect of fungi and light on seed germination of three Opuntia species from semiarid lands of central Mexico.</title>
        <authorList>
            <person name="Delgado-Sanchez P."/>
            <person name="Jimenez-Bremont J.F."/>
            <person name="Guerrero-Gonzalez Mde L."/>
            <person name="Flores J."/>
        </authorList>
    </citation>
    <scope>NUCLEOTIDE SEQUENCE</scope>
    <source>
        <tissue evidence="1">Cladode</tissue>
    </source>
</reference>
<dbReference type="EMBL" id="GISG01022790">
    <property type="protein sequence ID" value="MBA4618931.1"/>
    <property type="molecule type" value="Transcribed_RNA"/>
</dbReference>
<organism evidence="1">
    <name type="scientific">Opuntia streptacantha</name>
    <name type="common">Prickly pear cactus</name>
    <name type="synonym">Opuntia cardona</name>
    <dbReference type="NCBI Taxonomy" id="393608"/>
    <lineage>
        <taxon>Eukaryota</taxon>
        <taxon>Viridiplantae</taxon>
        <taxon>Streptophyta</taxon>
        <taxon>Embryophyta</taxon>
        <taxon>Tracheophyta</taxon>
        <taxon>Spermatophyta</taxon>
        <taxon>Magnoliopsida</taxon>
        <taxon>eudicotyledons</taxon>
        <taxon>Gunneridae</taxon>
        <taxon>Pentapetalae</taxon>
        <taxon>Caryophyllales</taxon>
        <taxon>Cactineae</taxon>
        <taxon>Cactaceae</taxon>
        <taxon>Opuntioideae</taxon>
        <taxon>Opuntia</taxon>
    </lineage>
</organism>
<dbReference type="AlphaFoldDB" id="A0A7C8YI36"/>
<dbReference type="EMBL" id="GISG01022791">
    <property type="protein sequence ID" value="MBA4618932.1"/>
    <property type="molecule type" value="Transcribed_RNA"/>
</dbReference>
<evidence type="ECO:0000313" key="1">
    <source>
        <dbReference type="EMBL" id="MBA4618932.1"/>
    </source>
</evidence>
<accession>A0A7C8YI36</accession>
<protein>
    <submittedName>
        <fullName evidence="1">Uncharacterized protein</fullName>
    </submittedName>
</protein>
<name>A0A7C8YI36_OPUST</name>
<proteinExistence type="predicted"/>
<reference evidence="1" key="2">
    <citation type="submission" date="2020-07" db="EMBL/GenBank/DDBJ databases">
        <authorList>
            <person name="Vera ALvarez R."/>
            <person name="Arias-Moreno D.M."/>
            <person name="Jimenez-Jacinto V."/>
            <person name="Jimenez-Bremont J.F."/>
            <person name="Swaminathan K."/>
            <person name="Moose S.P."/>
            <person name="Guerrero-Gonzalez M.L."/>
            <person name="Marino-Ramirez L."/>
            <person name="Landsman D."/>
            <person name="Rodriguez-Kessler M."/>
            <person name="Delgado-Sanchez P."/>
        </authorList>
    </citation>
    <scope>NUCLEOTIDE SEQUENCE</scope>
    <source>
        <tissue evidence="1">Cladode</tissue>
    </source>
</reference>
<sequence>MIPESIMRYSITPSASGLARLSTLSVTLSRKKASSTFNQPTDPLIDNELTSRPLKVKNLMNSFASNMKISAYYIPRFTISSKYSTSLKFPSPIQIIKVVSLLRFSHLHFPIQNPRSGRDRWRRLNLIAPFS</sequence>